<evidence type="ECO:0000256" key="3">
    <source>
        <dbReference type="ARBA" id="ARBA00022606"/>
    </source>
</evidence>
<keyword evidence="7 10" id="KW-0472">Membrane</keyword>
<dbReference type="AlphaFoldDB" id="A0A9P0A1H4"/>
<organism evidence="11 12">
    <name type="scientific">Bemisia tabaci</name>
    <name type="common">Sweetpotato whitefly</name>
    <name type="synonym">Aleurodes tabaci</name>
    <dbReference type="NCBI Taxonomy" id="7038"/>
    <lineage>
        <taxon>Eukaryota</taxon>
        <taxon>Metazoa</taxon>
        <taxon>Ecdysozoa</taxon>
        <taxon>Arthropoda</taxon>
        <taxon>Hexapoda</taxon>
        <taxon>Insecta</taxon>
        <taxon>Pterygota</taxon>
        <taxon>Neoptera</taxon>
        <taxon>Paraneoptera</taxon>
        <taxon>Hemiptera</taxon>
        <taxon>Sternorrhyncha</taxon>
        <taxon>Aleyrodoidea</taxon>
        <taxon>Aleyrodidae</taxon>
        <taxon>Aleyrodinae</taxon>
        <taxon>Bemisia</taxon>
    </lineage>
</organism>
<dbReference type="PANTHER" id="PTHR21137">
    <property type="entry name" value="ODORANT RECEPTOR"/>
    <property type="match status" value="1"/>
</dbReference>
<feature type="transmembrane region" description="Helical" evidence="10">
    <location>
        <begin position="44"/>
        <end position="66"/>
    </location>
</feature>
<keyword evidence="3 10" id="KW-0716">Sensory transduction</keyword>
<comment type="caution">
    <text evidence="10">Lacks conserved residue(s) required for the propagation of feature annotation.</text>
</comment>
<feature type="transmembrane region" description="Helical" evidence="10">
    <location>
        <begin position="344"/>
        <end position="363"/>
    </location>
</feature>
<feature type="transmembrane region" description="Helical" evidence="10">
    <location>
        <begin position="305"/>
        <end position="324"/>
    </location>
</feature>
<dbReference type="Proteomes" id="UP001152759">
    <property type="component" value="Chromosome 1"/>
</dbReference>
<keyword evidence="2" id="KW-1003">Cell membrane</keyword>
<evidence type="ECO:0000256" key="2">
    <source>
        <dbReference type="ARBA" id="ARBA00022475"/>
    </source>
</evidence>
<feature type="transmembrane region" description="Helical" evidence="10">
    <location>
        <begin position="196"/>
        <end position="215"/>
    </location>
</feature>
<reference evidence="11" key="1">
    <citation type="submission" date="2021-12" db="EMBL/GenBank/DDBJ databases">
        <authorList>
            <person name="King R."/>
        </authorList>
    </citation>
    <scope>NUCLEOTIDE SEQUENCE</scope>
</reference>
<keyword evidence="8 10" id="KW-0675">Receptor</keyword>
<evidence type="ECO:0000256" key="4">
    <source>
        <dbReference type="ARBA" id="ARBA00022692"/>
    </source>
</evidence>
<keyword evidence="6 10" id="KW-1133">Transmembrane helix</keyword>
<dbReference type="GO" id="GO:0005886">
    <property type="term" value="C:plasma membrane"/>
    <property type="evidence" value="ECO:0007669"/>
    <property type="project" value="UniProtKB-SubCell"/>
</dbReference>
<proteinExistence type="inferred from homology"/>
<evidence type="ECO:0000256" key="5">
    <source>
        <dbReference type="ARBA" id="ARBA00022725"/>
    </source>
</evidence>
<evidence type="ECO:0000256" key="8">
    <source>
        <dbReference type="ARBA" id="ARBA00023170"/>
    </source>
</evidence>
<accession>A0A9P0A1H4</accession>
<comment type="similarity">
    <text evidence="10">Belongs to the insect chemoreceptor superfamily. Heteromeric odorant receptor channel (TC 1.A.69) family.</text>
</comment>
<evidence type="ECO:0000313" key="11">
    <source>
        <dbReference type="EMBL" id="CAH0382243.1"/>
    </source>
</evidence>
<evidence type="ECO:0000256" key="10">
    <source>
        <dbReference type="RuleBase" id="RU351113"/>
    </source>
</evidence>
<dbReference type="EMBL" id="OU963862">
    <property type="protein sequence ID" value="CAH0382243.1"/>
    <property type="molecule type" value="Genomic_DNA"/>
</dbReference>
<gene>
    <name evidence="11" type="ORF">BEMITA_LOCUS1810</name>
</gene>
<evidence type="ECO:0000313" key="12">
    <source>
        <dbReference type="Proteomes" id="UP001152759"/>
    </source>
</evidence>
<protein>
    <recommendedName>
        <fullName evidence="10">Odorant receptor</fullName>
    </recommendedName>
</protein>
<feature type="transmembrane region" description="Helical" evidence="10">
    <location>
        <begin position="135"/>
        <end position="158"/>
    </location>
</feature>
<dbReference type="InterPro" id="IPR004117">
    <property type="entry name" value="7tm6_olfct_rcpt"/>
</dbReference>
<dbReference type="GO" id="GO:0007165">
    <property type="term" value="P:signal transduction"/>
    <property type="evidence" value="ECO:0007669"/>
    <property type="project" value="UniProtKB-KW"/>
</dbReference>
<evidence type="ECO:0000256" key="7">
    <source>
        <dbReference type="ARBA" id="ARBA00023136"/>
    </source>
</evidence>
<dbReference type="Pfam" id="PF02949">
    <property type="entry name" value="7tm_6"/>
    <property type="match status" value="1"/>
</dbReference>
<keyword evidence="4 10" id="KW-0812">Transmembrane</keyword>
<dbReference type="PANTHER" id="PTHR21137:SF35">
    <property type="entry name" value="ODORANT RECEPTOR 19A-RELATED"/>
    <property type="match status" value="1"/>
</dbReference>
<dbReference type="GO" id="GO:0005549">
    <property type="term" value="F:odorant binding"/>
    <property type="evidence" value="ECO:0007669"/>
    <property type="project" value="InterPro"/>
</dbReference>
<sequence>MDMSRKKCAWQDKIVNFHLRGVTGIREVDGVDDFLGRVIRKVHVVMCLPILIFAALEIWGVLLSLLNSKEVVFQRVILYSLFCSLISADLVAFQTMHLQQSRFVTCLRNILDRDLHCLSGRADKFLWYKDRSTNVFLVFMTCSIYSVGVFTGIVSPLVKSYVAADKWFVVLPLWYPVDVTSSRCVHWCAFVWEYVMIWYTCFLYASIDVLYLYIIMSTRVKFEALGQFLRDDGGGRISPSQTSWRGPAMFKEGKQAEWTFDLSSVTDDRFNNIEDLQHEKLRRGLQDWQKLKGHAKLIPEIFKPYFAASFSVGMVANTVMAYAMVYELRHSESVAKAISESAMYIGYVLAACWHLGSISYNATVLQDTYDNLRLCLWEDSWYMESLKFKKLSLNFSMALSTSFKLKAFSFMPVDLETFSHTMNRSFSYFLFLLQLATAK</sequence>
<evidence type="ECO:0000256" key="1">
    <source>
        <dbReference type="ARBA" id="ARBA00004651"/>
    </source>
</evidence>
<dbReference type="GO" id="GO:0004984">
    <property type="term" value="F:olfactory receptor activity"/>
    <property type="evidence" value="ECO:0007669"/>
    <property type="project" value="InterPro"/>
</dbReference>
<feature type="transmembrane region" description="Helical" evidence="10">
    <location>
        <begin position="72"/>
        <end position="93"/>
    </location>
</feature>
<keyword evidence="12" id="KW-1185">Reference proteome</keyword>
<name>A0A9P0A1H4_BEMTA</name>
<evidence type="ECO:0000256" key="6">
    <source>
        <dbReference type="ARBA" id="ARBA00022989"/>
    </source>
</evidence>
<comment type="subcellular location">
    <subcellularLocation>
        <location evidence="1 10">Cell membrane</location>
        <topology evidence="1 10">Multi-pass membrane protein</topology>
    </subcellularLocation>
</comment>
<keyword evidence="9 10" id="KW-0807">Transducer</keyword>
<keyword evidence="5 10" id="KW-0552">Olfaction</keyword>
<evidence type="ECO:0000256" key="9">
    <source>
        <dbReference type="ARBA" id="ARBA00023224"/>
    </source>
</evidence>